<dbReference type="AlphaFoldDB" id="A0A328C7C7"/>
<dbReference type="RefSeq" id="WP_111729500.1">
    <property type="nucleotide sequence ID" value="NZ_QHKO01000003.1"/>
</dbReference>
<dbReference type="GO" id="GO:0004672">
    <property type="term" value="F:protein kinase activity"/>
    <property type="evidence" value="ECO:0007669"/>
    <property type="project" value="InterPro"/>
</dbReference>
<dbReference type="InterPro" id="IPR000719">
    <property type="entry name" value="Prot_kinase_dom"/>
</dbReference>
<dbReference type="InterPro" id="IPR036457">
    <property type="entry name" value="PPM-type-like_dom_sf"/>
</dbReference>
<dbReference type="SMART" id="SM00331">
    <property type="entry name" value="PP2C_SIG"/>
    <property type="match status" value="1"/>
</dbReference>
<dbReference type="Pfam" id="PF13672">
    <property type="entry name" value="PP2C_2"/>
    <property type="match status" value="1"/>
</dbReference>
<dbReference type="Gene3D" id="1.10.510.10">
    <property type="entry name" value="Transferase(Phosphotransferase) domain 1"/>
    <property type="match status" value="1"/>
</dbReference>
<feature type="domain" description="PPM-type phosphatase" evidence="2">
    <location>
        <begin position="443"/>
        <end position="715"/>
    </location>
</feature>
<evidence type="ECO:0000259" key="1">
    <source>
        <dbReference type="PROSITE" id="PS50011"/>
    </source>
</evidence>
<dbReference type="PROSITE" id="PS51746">
    <property type="entry name" value="PPM_2"/>
    <property type="match status" value="1"/>
</dbReference>
<dbReference type="Proteomes" id="UP000249169">
    <property type="component" value="Unassembled WGS sequence"/>
</dbReference>
<dbReference type="InterPro" id="IPR011009">
    <property type="entry name" value="Kinase-like_dom_sf"/>
</dbReference>
<dbReference type="SUPFAM" id="SSF56112">
    <property type="entry name" value="Protein kinase-like (PK-like)"/>
    <property type="match status" value="1"/>
</dbReference>
<name>A0A328C7C7_9DELT</name>
<gene>
    <name evidence="3" type="ORF">DL240_08760</name>
</gene>
<dbReference type="OrthoDB" id="9801841at2"/>
<dbReference type="SUPFAM" id="SSF81606">
    <property type="entry name" value="PP2C-like"/>
    <property type="match status" value="1"/>
</dbReference>
<dbReference type="Gene3D" id="3.60.40.10">
    <property type="entry name" value="PPM-type phosphatase domain"/>
    <property type="match status" value="1"/>
</dbReference>
<dbReference type="CDD" id="cd00143">
    <property type="entry name" value="PP2Cc"/>
    <property type="match status" value="1"/>
</dbReference>
<accession>A0A328C7C7</accession>
<dbReference type="SMART" id="SM00332">
    <property type="entry name" value="PP2Cc"/>
    <property type="match status" value="1"/>
</dbReference>
<keyword evidence="4" id="KW-1185">Reference proteome</keyword>
<proteinExistence type="predicted"/>
<comment type="caution">
    <text evidence="3">The sequence shown here is derived from an EMBL/GenBank/DDBJ whole genome shotgun (WGS) entry which is preliminary data.</text>
</comment>
<evidence type="ECO:0000313" key="3">
    <source>
        <dbReference type="EMBL" id="RAL22972.1"/>
    </source>
</evidence>
<feature type="domain" description="Protein kinase" evidence="1">
    <location>
        <begin position="48"/>
        <end position="424"/>
    </location>
</feature>
<protein>
    <recommendedName>
        <fullName evidence="5">PPM-type phosphatase domain-containing protein</fullName>
    </recommendedName>
</protein>
<dbReference type="InterPro" id="IPR001932">
    <property type="entry name" value="PPM-type_phosphatase-like_dom"/>
</dbReference>
<evidence type="ECO:0000313" key="4">
    <source>
        <dbReference type="Proteomes" id="UP000249169"/>
    </source>
</evidence>
<dbReference type="GO" id="GO:0005524">
    <property type="term" value="F:ATP binding"/>
    <property type="evidence" value="ECO:0007669"/>
    <property type="project" value="InterPro"/>
</dbReference>
<evidence type="ECO:0000259" key="2">
    <source>
        <dbReference type="PROSITE" id="PS51746"/>
    </source>
</evidence>
<dbReference type="PROSITE" id="PS50011">
    <property type="entry name" value="PROTEIN_KINASE_DOM"/>
    <property type="match status" value="1"/>
</dbReference>
<reference evidence="3 4" key="1">
    <citation type="submission" date="2018-05" db="EMBL/GenBank/DDBJ databases">
        <title>Lujinxingia marina gen. nov. sp. nov., a new facultative anaerobic member of the class Deltaproteobacteria, and proposal of Lujinxingaceae fam. nov.</title>
        <authorList>
            <person name="Li C.-M."/>
        </authorList>
    </citation>
    <scope>NUCLEOTIDE SEQUENCE [LARGE SCALE GENOMIC DNA]</scope>
    <source>
        <strain evidence="3 4">B210</strain>
    </source>
</reference>
<organism evidence="3 4">
    <name type="scientific">Lujinxingia litoralis</name>
    <dbReference type="NCBI Taxonomy" id="2211119"/>
    <lineage>
        <taxon>Bacteria</taxon>
        <taxon>Deltaproteobacteria</taxon>
        <taxon>Bradymonadales</taxon>
        <taxon>Lujinxingiaceae</taxon>
        <taxon>Lujinxingia</taxon>
    </lineage>
</organism>
<dbReference type="EMBL" id="QHKO01000003">
    <property type="protein sequence ID" value="RAL22972.1"/>
    <property type="molecule type" value="Genomic_DNA"/>
</dbReference>
<evidence type="ECO:0008006" key="5">
    <source>
        <dbReference type="Google" id="ProtNLM"/>
    </source>
</evidence>
<sequence length="716" mass="77868">MPLSETVCPECGELTKDEEWCPRCERAVSDTTSAEVGFAEPGQTLDVVVHGEHFGHACHHEVMLVLRVEEVLEEFAARRVLVARALSALVNGEVLEGDDALAFVHPTYLIEETTRHRPPHDSWPTEVQTLVRAPVCVQQWGAHTRSVFVDNVGVSVGDLVDLMRRELEFDQVKAIFGSVAELFRKLHAAGWVHLGLTPWNVRVFDRGSEDGFPRLFLSSSLGQDFDAPVEALSGEALGPNPFEGRGETVLELTPLTFAEEDLADAGDTYDQGEASYEDHGFYQPTYESSSISDVIEDVEEEVAPEANLLKIESVLDGIDRLFRKGQIDDDIPVIPGFSAPELLSGKGSQDGESADVFALGMLLYFLVAGVVPPASLYTRYVPAIPPRNLRPGFPPGLQAVISRATRPHATERFDSVATMLTAFYEACQAIEARGRAHERAPAVVRLASDTHIGIGKRRRNPVNQDCVFSASSEDGRFALIVVADGVSTASYGSGDLASRALGEEAAQIWEDVLPTYLLDGRVDEVRIIQTILRRANHRIVDYVNRTYSPFRGSPHEVMGSTALVAVICDGVVTLASLGDSRVYLQRGAGLEQMTVDHNLWTLSILEGVSADHALAMSHSEALARCMGSFVIEDAQLVAVEPQPDLFRFRVIEGDSLLLTTDGLVDFGGANQLAAEDNILAIMQAEPDPALACLELILLANRGGGGDNIGLSIARFY</sequence>